<dbReference type="InterPro" id="IPR048254">
    <property type="entry name" value="CDP_ALCOHOL_P_TRANSF_CS"/>
</dbReference>
<evidence type="ECO:0000256" key="7">
    <source>
        <dbReference type="ARBA" id="ARBA00023098"/>
    </source>
</evidence>
<evidence type="ECO:0000256" key="2">
    <source>
        <dbReference type="ARBA" id="ARBA00010441"/>
    </source>
</evidence>
<reference evidence="13 14" key="1">
    <citation type="journal article" date="2019" name="Int. J. Syst. Evol. Microbiol.">
        <title>The Global Catalogue of Microorganisms (GCM) 10K type strain sequencing project: providing services to taxonomists for standard genome sequencing and annotation.</title>
        <authorList>
            <consortium name="The Broad Institute Genomics Platform"/>
            <consortium name="The Broad Institute Genome Sequencing Center for Infectious Disease"/>
            <person name="Wu L."/>
            <person name="Ma J."/>
        </authorList>
    </citation>
    <scope>NUCLEOTIDE SEQUENCE [LARGE SCALE GENOMIC DNA]</scope>
    <source>
        <strain evidence="13 14">JCM 13518</strain>
    </source>
</reference>
<sequence>MPEPTSGPTQSAPPSNLNIANALTVLRIVGVPFYGWLLLSDGGSDTELRVWSFVAFSLLMITDRIDGDLARSRGLVTDFGKLADPIADKALTGMAFIGLGIIFDHWLFWVVAILTLVREWGITVMRLFIAKYGVMPASQGGRIKTTMQAGALGLYSLPLEIWDTTASDITTWVAHVFLAVAFVITMVTGVQYVIDARKLRADWLAAQDA</sequence>
<comment type="similarity">
    <text evidence="2 11">Belongs to the CDP-alcohol phosphatidyltransferase class-I family.</text>
</comment>
<accession>A0ABN2JLP9</accession>
<name>A0ABN2JLP9_9ACTN</name>
<dbReference type="PANTHER" id="PTHR14269">
    <property type="entry name" value="CDP-DIACYLGLYCEROL--GLYCEROL-3-PHOSPHATE 3-PHOSPHATIDYLTRANSFERASE-RELATED"/>
    <property type="match status" value="1"/>
</dbReference>
<evidence type="ECO:0000256" key="11">
    <source>
        <dbReference type="RuleBase" id="RU003750"/>
    </source>
</evidence>
<keyword evidence="3" id="KW-0444">Lipid biosynthesis</keyword>
<evidence type="ECO:0000256" key="5">
    <source>
        <dbReference type="ARBA" id="ARBA00022692"/>
    </source>
</evidence>
<dbReference type="InterPro" id="IPR004570">
    <property type="entry name" value="Phosphatidylglycerol_P_synth"/>
</dbReference>
<feature type="transmembrane region" description="Helical" evidence="12">
    <location>
        <begin position="172"/>
        <end position="194"/>
    </location>
</feature>
<feature type="transmembrane region" description="Helical" evidence="12">
    <location>
        <begin position="91"/>
        <end position="117"/>
    </location>
</feature>
<evidence type="ECO:0000313" key="14">
    <source>
        <dbReference type="Proteomes" id="UP001501057"/>
    </source>
</evidence>
<dbReference type="Gene3D" id="1.20.120.1760">
    <property type="match status" value="1"/>
</dbReference>
<feature type="transmembrane region" description="Helical" evidence="12">
    <location>
        <begin position="20"/>
        <end position="39"/>
    </location>
</feature>
<protein>
    <submittedName>
        <fullName evidence="13">CDP-diacylglycerol--glycerol-3-phosphate 3-phosphatidyltransferase</fullName>
    </submittedName>
</protein>
<evidence type="ECO:0000256" key="12">
    <source>
        <dbReference type="SAM" id="Phobius"/>
    </source>
</evidence>
<evidence type="ECO:0000256" key="8">
    <source>
        <dbReference type="ARBA" id="ARBA00023136"/>
    </source>
</evidence>
<dbReference type="PANTHER" id="PTHR14269:SF52">
    <property type="entry name" value="PHOSPHATIDYLGLYCEROPHOSPHATE SYNTHASE-RELATED"/>
    <property type="match status" value="1"/>
</dbReference>
<keyword evidence="10" id="KW-1208">Phospholipid metabolism</keyword>
<dbReference type="PROSITE" id="PS00379">
    <property type="entry name" value="CDP_ALCOHOL_P_TRANSF"/>
    <property type="match status" value="1"/>
</dbReference>
<keyword evidence="5 12" id="KW-0812">Transmembrane</keyword>
<evidence type="ECO:0000256" key="9">
    <source>
        <dbReference type="ARBA" id="ARBA00023209"/>
    </source>
</evidence>
<dbReference type="RefSeq" id="WP_344198460.1">
    <property type="nucleotide sequence ID" value="NZ_BAAAME010000002.1"/>
</dbReference>
<dbReference type="Proteomes" id="UP001501057">
    <property type="component" value="Unassembled WGS sequence"/>
</dbReference>
<dbReference type="EMBL" id="BAAAME010000002">
    <property type="protein sequence ID" value="GAA1731651.1"/>
    <property type="molecule type" value="Genomic_DNA"/>
</dbReference>
<keyword evidence="4 11" id="KW-0808">Transferase</keyword>
<evidence type="ECO:0000313" key="13">
    <source>
        <dbReference type="EMBL" id="GAA1731651.1"/>
    </source>
</evidence>
<keyword evidence="6 12" id="KW-1133">Transmembrane helix</keyword>
<comment type="caution">
    <text evidence="13">The sequence shown here is derived from an EMBL/GenBank/DDBJ whole genome shotgun (WGS) entry which is preliminary data.</text>
</comment>
<organism evidence="13 14">
    <name type="scientific">Aeromicrobium alkaliterrae</name>
    <dbReference type="NCBI Taxonomy" id="302168"/>
    <lineage>
        <taxon>Bacteria</taxon>
        <taxon>Bacillati</taxon>
        <taxon>Actinomycetota</taxon>
        <taxon>Actinomycetes</taxon>
        <taxon>Propionibacteriales</taxon>
        <taxon>Nocardioidaceae</taxon>
        <taxon>Aeromicrobium</taxon>
    </lineage>
</organism>
<dbReference type="InterPro" id="IPR043130">
    <property type="entry name" value="CDP-OH_PTrfase_TM_dom"/>
</dbReference>
<dbReference type="InterPro" id="IPR050324">
    <property type="entry name" value="CDP-alcohol_PTase-I"/>
</dbReference>
<keyword evidence="9" id="KW-0594">Phospholipid biosynthesis</keyword>
<comment type="subcellular location">
    <subcellularLocation>
        <location evidence="1">Membrane</location>
        <topology evidence="1">Multi-pass membrane protein</topology>
    </subcellularLocation>
</comment>
<proteinExistence type="inferred from homology"/>
<dbReference type="Pfam" id="PF01066">
    <property type="entry name" value="CDP-OH_P_transf"/>
    <property type="match status" value="1"/>
</dbReference>
<evidence type="ECO:0000256" key="1">
    <source>
        <dbReference type="ARBA" id="ARBA00004141"/>
    </source>
</evidence>
<keyword evidence="7" id="KW-0443">Lipid metabolism</keyword>
<keyword evidence="8 12" id="KW-0472">Membrane</keyword>
<dbReference type="InterPro" id="IPR000462">
    <property type="entry name" value="CDP-OH_P_trans"/>
</dbReference>
<evidence type="ECO:0000256" key="4">
    <source>
        <dbReference type="ARBA" id="ARBA00022679"/>
    </source>
</evidence>
<evidence type="ECO:0000256" key="3">
    <source>
        <dbReference type="ARBA" id="ARBA00022516"/>
    </source>
</evidence>
<gene>
    <name evidence="13" type="primary">pgsA</name>
    <name evidence="13" type="ORF">GCM10009710_10390</name>
</gene>
<evidence type="ECO:0000256" key="6">
    <source>
        <dbReference type="ARBA" id="ARBA00022989"/>
    </source>
</evidence>
<dbReference type="PIRSF" id="PIRSF000847">
    <property type="entry name" value="Phos_ph_gly_syn"/>
    <property type="match status" value="1"/>
</dbReference>
<keyword evidence="14" id="KW-1185">Reference proteome</keyword>
<evidence type="ECO:0000256" key="10">
    <source>
        <dbReference type="ARBA" id="ARBA00023264"/>
    </source>
</evidence>